<keyword evidence="2" id="KW-0433">Leucine-rich repeat</keyword>
<dbReference type="Gene3D" id="3.80.10.10">
    <property type="entry name" value="Ribonuclease Inhibitor"/>
    <property type="match status" value="2"/>
</dbReference>
<organism evidence="11 12">
    <name type="scientific">Candida albicans</name>
    <name type="common">Yeast</name>
    <dbReference type="NCBI Taxonomy" id="5476"/>
    <lineage>
        <taxon>Eukaryota</taxon>
        <taxon>Fungi</taxon>
        <taxon>Dikarya</taxon>
        <taxon>Ascomycota</taxon>
        <taxon>Saccharomycotina</taxon>
        <taxon>Pichiomycetes</taxon>
        <taxon>Debaryomycetaceae</taxon>
        <taxon>Candida/Lodderomyces clade</taxon>
        <taxon>Candida</taxon>
    </lineage>
</organism>
<evidence type="ECO:0000256" key="6">
    <source>
        <dbReference type="ARBA" id="ARBA00022989"/>
    </source>
</evidence>
<keyword evidence="8" id="KW-0675">Receptor</keyword>
<keyword evidence="3" id="KW-0812">Transmembrane</keyword>
<dbReference type="SUPFAM" id="SSF52047">
    <property type="entry name" value="RNI-like"/>
    <property type="match status" value="1"/>
</dbReference>
<dbReference type="SMR" id="A0A8H6BTC7"/>
<keyword evidence="9" id="KW-0325">Glycoprotein</keyword>
<dbReference type="InterPro" id="IPR032675">
    <property type="entry name" value="LRR_dom_sf"/>
</dbReference>
<evidence type="ECO:0000313" key="11">
    <source>
        <dbReference type="EMBL" id="KAF6059933.1"/>
    </source>
</evidence>
<dbReference type="GO" id="GO:0016020">
    <property type="term" value="C:membrane"/>
    <property type="evidence" value="ECO:0007669"/>
    <property type="project" value="UniProtKB-SubCell"/>
</dbReference>
<evidence type="ECO:0008006" key="13">
    <source>
        <dbReference type="Google" id="ProtNLM"/>
    </source>
</evidence>
<dbReference type="PANTHER" id="PTHR27000">
    <property type="entry name" value="LEUCINE-RICH REPEAT RECEPTOR-LIKE PROTEIN KINASE FAMILY PROTEIN-RELATED"/>
    <property type="match status" value="1"/>
</dbReference>
<name>A0A8H6BTC7_CANAX</name>
<accession>A0A8H6BTC7</accession>
<evidence type="ECO:0000313" key="12">
    <source>
        <dbReference type="Proteomes" id="UP000536275"/>
    </source>
</evidence>
<comment type="subcellular location">
    <subcellularLocation>
        <location evidence="1">Membrane</location>
        <topology evidence="1">Single-pass membrane protein</topology>
    </subcellularLocation>
</comment>
<evidence type="ECO:0000256" key="4">
    <source>
        <dbReference type="ARBA" id="ARBA00022729"/>
    </source>
</evidence>
<dbReference type="EMBL" id="JABWAD010000069">
    <property type="protein sequence ID" value="KAF6059933.1"/>
    <property type="molecule type" value="Genomic_DNA"/>
</dbReference>
<evidence type="ECO:0000256" key="3">
    <source>
        <dbReference type="ARBA" id="ARBA00022692"/>
    </source>
</evidence>
<sequence>MKSTTAANVDFFENLTSLPLDIIARIIAYLPRCILPEILSFARIRDIVASEILSAIDITDWTRNCYKNNAARTRASHCICNVFTIKPKNFKLAMDQWHMHPKLLKIGDFSTFQYILETDPEILHKAIHLHGRFHPENIDDPNPSFELLINSGTRFDSLFLSSFGNVHSLPAITKNLQLSSTILEDYNIGGLKKLSLDMTLHSETEVPYNLYSNMEELHLLLCYPTNMILPKKLRKLIVDTSHENRVAFAPQALFNLEYIKYFQSCMKSLNETRLVTPNLKSLYLSCCHKFSDFGSLKRLKHLQDLKIYDCIYPIDLFNGKAFSELRRFEYTASSIDGKLPNFEVPETFKNLTLTFPANLKVLSINNAMFMKINLNTLKLPTSLTNLKLSNTPLSEGYLYFPENLRFIEIDVPKVSFKSDFQLPRAAVEVTIEADIIIFEGTDFIYNLPEKLSHLTLKAGFKGAIVPLTQKVKWPSSMKYFYLKNFYTDEEQLRLLNLKESNLQTIEIFRGRVKKLPDDLFPVSVKSLSLIRMGIEELPQSFECLQNLHQLYLRFNNLKNVKPVKLPLSNLKYLDLSCSKLRLLSPFLQSNLEEARFDDEITVVTECNWNLNVIDARQMLKKIKGLSLYVDGFHKTLKNISSHSSRLHILDVHDDPFFDEQEYNASLEVVSSCSSEDLYCGSDSDSDEEENERAKKRRKKGNPQ</sequence>
<evidence type="ECO:0000256" key="10">
    <source>
        <dbReference type="SAM" id="MobiDB-lite"/>
    </source>
</evidence>
<dbReference type="PANTHER" id="PTHR27000:SF803">
    <property type="entry name" value="RECEPTOR-LIKE PROTEIN 45"/>
    <property type="match status" value="1"/>
</dbReference>
<reference evidence="11 12" key="1">
    <citation type="submission" date="2020-03" db="EMBL/GenBank/DDBJ databases">
        <title>FDA dAtabase for Regulatory Grade micrObial Sequences (FDA-ARGOS): Supporting development and validation of Infectious Disease Dx tests.</title>
        <authorList>
            <person name="Campos J."/>
            <person name="Goldberg B."/>
            <person name="Tallon L."/>
            <person name="Sadzewicz L."/>
            <person name="Vavikolanu K."/>
            <person name="Mehta A."/>
            <person name="Aluvathingal J."/>
            <person name="Nadendla S."/>
            <person name="Nandy P."/>
            <person name="Geyer C."/>
            <person name="Yan Y."/>
            <person name="Sichtig H."/>
        </authorList>
    </citation>
    <scope>NUCLEOTIDE SEQUENCE [LARGE SCALE GENOMIC DNA]</scope>
    <source>
        <strain evidence="11 12">FDAARGOS_656</strain>
    </source>
</reference>
<comment type="caution">
    <text evidence="11">The sequence shown here is derived from an EMBL/GenBank/DDBJ whole genome shotgun (WGS) entry which is preliminary data.</text>
</comment>
<evidence type="ECO:0000256" key="5">
    <source>
        <dbReference type="ARBA" id="ARBA00022737"/>
    </source>
</evidence>
<evidence type="ECO:0000256" key="2">
    <source>
        <dbReference type="ARBA" id="ARBA00022614"/>
    </source>
</evidence>
<protein>
    <recommendedName>
        <fullName evidence="13">F-box domain-containing protein</fullName>
    </recommendedName>
</protein>
<evidence type="ECO:0000256" key="8">
    <source>
        <dbReference type="ARBA" id="ARBA00023170"/>
    </source>
</evidence>
<dbReference type="Proteomes" id="UP000536275">
    <property type="component" value="Unassembled WGS sequence"/>
</dbReference>
<keyword evidence="7" id="KW-0472">Membrane</keyword>
<gene>
    <name evidence="11" type="ORF">FOB64_006915</name>
</gene>
<keyword evidence="6" id="KW-1133">Transmembrane helix</keyword>
<feature type="compositionally biased region" description="Basic residues" evidence="10">
    <location>
        <begin position="693"/>
        <end position="703"/>
    </location>
</feature>
<evidence type="ECO:0000256" key="1">
    <source>
        <dbReference type="ARBA" id="ARBA00004167"/>
    </source>
</evidence>
<evidence type="ECO:0000256" key="9">
    <source>
        <dbReference type="ARBA" id="ARBA00023180"/>
    </source>
</evidence>
<dbReference type="AlphaFoldDB" id="A0A8H6BTC7"/>
<keyword evidence="4" id="KW-0732">Signal</keyword>
<keyword evidence="5" id="KW-0677">Repeat</keyword>
<feature type="region of interest" description="Disordered" evidence="10">
    <location>
        <begin position="675"/>
        <end position="703"/>
    </location>
</feature>
<proteinExistence type="predicted"/>
<evidence type="ECO:0000256" key="7">
    <source>
        <dbReference type="ARBA" id="ARBA00023136"/>
    </source>
</evidence>